<evidence type="ECO:0000256" key="3">
    <source>
        <dbReference type="ARBA" id="ARBA00022691"/>
    </source>
</evidence>
<dbReference type="GO" id="GO:0032259">
    <property type="term" value="P:methylation"/>
    <property type="evidence" value="ECO:0007669"/>
    <property type="project" value="UniProtKB-KW"/>
</dbReference>
<dbReference type="InterPro" id="IPR026170">
    <property type="entry name" value="FAM173A/B"/>
</dbReference>
<keyword evidence="4" id="KW-0812">Transmembrane</keyword>
<gene>
    <name evidence="5" type="ORF">EJN92_00435</name>
</gene>
<evidence type="ECO:0000256" key="2">
    <source>
        <dbReference type="ARBA" id="ARBA00022679"/>
    </source>
</evidence>
<dbReference type="KEGG" id="upv:EJN92_00435"/>
<evidence type="ECO:0000313" key="5">
    <source>
        <dbReference type="EMBL" id="AZP10630.1"/>
    </source>
</evidence>
<dbReference type="Proteomes" id="UP000275663">
    <property type="component" value="Chromosome"/>
</dbReference>
<dbReference type="PANTHER" id="PTHR13610:SF9">
    <property type="entry name" value="FI06469P"/>
    <property type="match status" value="1"/>
</dbReference>
<feature type="transmembrane region" description="Helical" evidence="4">
    <location>
        <begin position="102"/>
        <end position="118"/>
    </location>
</feature>
<feature type="transmembrane region" description="Helical" evidence="4">
    <location>
        <begin position="77"/>
        <end position="95"/>
    </location>
</feature>
<dbReference type="GO" id="GO:0016279">
    <property type="term" value="F:protein-lysine N-methyltransferase activity"/>
    <property type="evidence" value="ECO:0007669"/>
    <property type="project" value="InterPro"/>
</dbReference>
<reference evidence="5 6" key="1">
    <citation type="journal article" date="2011" name="Int. J. Syst. Evol. Microbiol.">
        <title>Description of Undibacterium oligocarboniphilum sp. nov., isolated from purified water, and Undibacterium pigrum strain CCUG 49012 as the type strain of Undibacterium parvum sp. nov., and emended descriptions of the genus Undibacterium and the species Undibacterium pigrum.</title>
        <authorList>
            <person name="Eder W."/>
            <person name="Wanner G."/>
            <person name="Ludwig W."/>
            <person name="Busse H.J."/>
            <person name="Ziemke-Kageler F."/>
            <person name="Lang E."/>
        </authorList>
    </citation>
    <scope>NUCLEOTIDE SEQUENCE [LARGE SCALE GENOMIC DNA]</scope>
    <source>
        <strain evidence="5 6">DSM 23061</strain>
    </source>
</reference>
<evidence type="ECO:0000313" key="6">
    <source>
        <dbReference type="Proteomes" id="UP000275663"/>
    </source>
</evidence>
<feature type="transmembrane region" description="Helical" evidence="4">
    <location>
        <begin position="55"/>
        <end position="71"/>
    </location>
</feature>
<keyword evidence="4" id="KW-0472">Membrane</keyword>
<dbReference type="EMBL" id="CP034464">
    <property type="protein sequence ID" value="AZP10630.1"/>
    <property type="molecule type" value="Genomic_DNA"/>
</dbReference>
<sequence length="268" mass="30463">MKIGLTIQRINSALKLGLDSLSPSILAILIQSTSMLLCFLMSIVLRFTLDSPPSIVFYVVFQAAFAAFLTFLWELDWWWIVIQFLFPLLVPILLIAEISPTYYLCGFVFLTLIYWSIFRTQVPYFPSTSALLPAVLNLLPPDSKFRFVDVGSGLGGLLFKLSAVRKESSFVGIEIAPLPWAISYFRAWFASSPVRFIFGNYERANFGEYDVVFAYLSPVAMSNLWVKAIAEMKPGTLLLSYEFIIPDVEPDLCINIAEKEPFLYVWRI</sequence>
<keyword evidence="2 5" id="KW-0808">Transferase</keyword>
<dbReference type="AlphaFoldDB" id="A0A3S9HEU5"/>
<keyword evidence="3" id="KW-0949">S-adenosyl-L-methionine</keyword>
<dbReference type="InterPro" id="IPR029063">
    <property type="entry name" value="SAM-dependent_MTases_sf"/>
</dbReference>
<dbReference type="PANTHER" id="PTHR13610">
    <property type="entry name" value="METHYLTRANSFERASE DOMAIN-CONTAINING PROTEIN"/>
    <property type="match status" value="1"/>
</dbReference>
<evidence type="ECO:0000256" key="4">
    <source>
        <dbReference type="SAM" id="Phobius"/>
    </source>
</evidence>
<keyword evidence="6" id="KW-1185">Reference proteome</keyword>
<dbReference type="SUPFAM" id="SSF53335">
    <property type="entry name" value="S-adenosyl-L-methionine-dependent methyltransferases"/>
    <property type="match status" value="1"/>
</dbReference>
<name>A0A3S9HEU5_9BURK</name>
<proteinExistence type="predicted"/>
<dbReference type="Gene3D" id="3.40.50.150">
    <property type="entry name" value="Vaccinia Virus protein VP39"/>
    <property type="match status" value="1"/>
</dbReference>
<feature type="transmembrane region" description="Helical" evidence="4">
    <location>
        <begin position="25"/>
        <end position="48"/>
    </location>
</feature>
<protein>
    <submittedName>
        <fullName evidence="5">Class I SAM-dependent methyltransferase</fullName>
    </submittedName>
</protein>
<keyword evidence="4" id="KW-1133">Transmembrane helix</keyword>
<organism evidence="5 6">
    <name type="scientific">Undibacterium parvum</name>
    <dbReference type="NCBI Taxonomy" id="401471"/>
    <lineage>
        <taxon>Bacteria</taxon>
        <taxon>Pseudomonadati</taxon>
        <taxon>Pseudomonadota</taxon>
        <taxon>Betaproteobacteria</taxon>
        <taxon>Burkholderiales</taxon>
        <taxon>Oxalobacteraceae</taxon>
        <taxon>Undibacterium</taxon>
    </lineage>
</organism>
<accession>A0A3S9HEU5</accession>
<evidence type="ECO:0000256" key="1">
    <source>
        <dbReference type="ARBA" id="ARBA00022603"/>
    </source>
</evidence>
<keyword evidence="1 5" id="KW-0489">Methyltransferase</keyword>